<evidence type="ECO:0000313" key="1">
    <source>
        <dbReference type="EMBL" id="KAH7993119.1"/>
    </source>
</evidence>
<gene>
    <name evidence="1" type="ORF">K3G42_029228</name>
</gene>
<protein>
    <submittedName>
        <fullName evidence="1">Uncharacterized protein</fullName>
    </submittedName>
</protein>
<dbReference type="Proteomes" id="UP000827872">
    <property type="component" value="Linkage Group LG03"/>
</dbReference>
<comment type="caution">
    <text evidence="1">The sequence shown here is derived from an EMBL/GenBank/DDBJ whole genome shotgun (WGS) entry which is preliminary data.</text>
</comment>
<organism evidence="1 2">
    <name type="scientific">Sphaerodactylus townsendi</name>
    <dbReference type="NCBI Taxonomy" id="933632"/>
    <lineage>
        <taxon>Eukaryota</taxon>
        <taxon>Metazoa</taxon>
        <taxon>Chordata</taxon>
        <taxon>Craniata</taxon>
        <taxon>Vertebrata</taxon>
        <taxon>Euteleostomi</taxon>
        <taxon>Lepidosauria</taxon>
        <taxon>Squamata</taxon>
        <taxon>Bifurcata</taxon>
        <taxon>Gekkota</taxon>
        <taxon>Sphaerodactylidae</taxon>
        <taxon>Sphaerodactylus</taxon>
    </lineage>
</organism>
<reference evidence="1" key="1">
    <citation type="submission" date="2021-08" db="EMBL/GenBank/DDBJ databases">
        <title>The first chromosome-level gecko genome reveals the dynamic sex chromosomes of Neotropical dwarf geckos (Sphaerodactylidae: Sphaerodactylus).</title>
        <authorList>
            <person name="Pinto B.J."/>
            <person name="Keating S.E."/>
            <person name="Gamble T."/>
        </authorList>
    </citation>
    <scope>NUCLEOTIDE SEQUENCE</scope>
    <source>
        <strain evidence="1">TG3544</strain>
    </source>
</reference>
<name>A0ACB8EKG5_9SAUR</name>
<dbReference type="EMBL" id="CM037616">
    <property type="protein sequence ID" value="KAH7993119.1"/>
    <property type="molecule type" value="Genomic_DNA"/>
</dbReference>
<proteinExistence type="predicted"/>
<sequence length="207" mass="23255">MLVSPMAERNKKPILEVLADYVDETNSAFGLELGSGTGQHVVHFAKALPSVTWQPSEINPASQQSIRAYIHATKVTNVREPLSIDVSQPWSQWAGLGKGCCDLIVIINLLHMTDQGLEEMFKGVGQLLKPGGICLAYGPFAMNGIILPESNVQLDKMLQARNPEWGLRDVEELRQLANTNALWLEQMHEMPEYTKCLIFRRRQLSEW</sequence>
<accession>A0ACB8EKG5</accession>
<evidence type="ECO:0000313" key="2">
    <source>
        <dbReference type="Proteomes" id="UP000827872"/>
    </source>
</evidence>
<keyword evidence="2" id="KW-1185">Reference proteome</keyword>